<keyword evidence="5" id="KW-1185">Reference proteome</keyword>
<dbReference type="FunFam" id="3.40.50.1000:FF:000324">
    <property type="entry name" value="Putative Alpha,alpha-trehalose-phosphate synthase"/>
    <property type="match status" value="1"/>
</dbReference>
<evidence type="ECO:0000256" key="3">
    <source>
        <dbReference type="SAM" id="MobiDB-lite"/>
    </source>
</evidence>
<evidence type="ECO:0000256" key="2">
    <source>
        <dbReference type="ARBA" id="ARBA00006330"/>
    </source>
</evidence>
<dbReference type="Gene3D" id="3.40.50.2000">
    <property type="entry name" value="Glycogen Phosphorylase B"/>
    <property type="match status" value="2"/>
</dbReference>
<dbReference type="GO" id="GO:0003825">
    <property type="term" value="F:alpha,alpha-trehalose-phosphate synthase (UDP-forming) activity"/>
    <property type="evidence" value="ECO:0007669"/>
    <property type="project" value="TreeGrafter"/>
</dbReference>
<dbReference type="EMBL" id="CAJPEX010000380">
    <property type="protein sequence ID" value="CAG0915398.1"/>
    <property type="molecule type" value="Genomic_DNA"/>
</dbReference>
<dbReference type="PANTHER" id="PTHR10788:SF106">
    <property type="entry name" value="BCDNA.GH08860"/>
    <property type="match status" value="1"/>
</dbReference>
<feature type="region of interest" description="Disordered" evidence="3">
    <location>
        <begin position="71"/>
        <end position="93"/>
    </location>
</feature>
<accession>A0A7R9GBT5</accession>
<dbReference type="GO" id="GO:0005992">
    <property type="term" value="P:trehalose biosynthetic process"/>
    <property type="evidence" value="ECO:0007669"/>
    <property type="project" value="InterPro"/>
</dbReference>
<evidence type="ECO:0008006" key="6">
    <source>
        <dbReference type="Google" id="ProtNLM"/>
    </source>
</evidence>
<dbReference type="GO" id="GO:0004805">
    <property type="term" value="F:trehalose-phosphatase activity"/>
    <property type="evidence" value="ECO:0007669"/>
    <property type="project" value="TreeGrafter"/>
</dbReference>
<dbReference type="FunFam" id="3.40.50.2000:FF:000150">
    <property type="entry name" value="Trehalose-6-phosphate synthase"/>
    <property type="match status" value="1"/>
</dbReference>
<sequence>MSSKTSTNATSSVPKSSSPLVVVANRLPFILRRNEETGELERKQSAGGLVTAVAPAVLACDGMWVGWPGMHVEDPTEPIPESSPEDKAPTAGLRSDQVVAVNIDKSFFDSYYNGCCNGTFWPLFHSMPDRAIFSSEHYQAYTHVNELFAEDTMKALKKITSRPGVQAGDKHLPIIWIHDYHLMLAANSIRASCEEEDIKCKLGFFLHIPFPPWDIFRLFPWDDEILQGMLGCDLVGFHIEDYCRNFLDCCARRLGCKVDRRNKLVEFCGRTVRVRTLPIGIPYERFAQMANDAPRVVKADGKSSQIILGVDRLDYTKGIVHRLKALEHLYENHPEHLENVTLLQVAVPSRTDVREYQALKEEIDQEVGRINGRFSTPNWSPIRYLYGCVGQNELAAFYRDSSVALVTPLRDGMNLVAKEYVACQVDKPGVLILSPFAGAGETMHEALVVNPYEISEVAEVIHRALTMPEDERELRMYHLRRRERQMDISHWLNAFLADMGALIAEDGIPAPNAPPATNGSSTQIEPMSVEDFDEFLASYIDESSKLALLLDYDGTLAPIAPKPHLAFLPKETKKVLLRLSNIADVHIAIISGRSLQDVKEMVGIDGLTYAGNHGLEILHPDGTKFVHPVPQGHEENLSQIKQELQESCCRDGAWIEPKGALLTFHYRGAPANCHSKLKTDATKIITKHGFTASPAHCAIEARPPVQWDKGRASIHILRTMYGVDWCERVRVIYCGDDHTDEDAMRALKGIATTFRVTTSHAVRTAATRRLSSTDSVLTLLRWVERHMQGRPMKGWFEKFCWYLEMKSYSSFRVRILQIILETHDDEDTASFSSWQLHGNGSTSFEMSDPEDWKPNTSSNNNNNDNHKNDSDESENDADQHHHHQKEDDDDQRPASAKTASFA</sequence>
<dbReference type="Pfam" id="PF00982">
    <property type="entry name" value="Glyco_transf_20"/>
    <property type="match status" value="1"/>
</dbReference>
<dbReference type="InterPro" id="IPR023214">
    <property type="entry name" value="HAD_sf"/>
</dbReference>
<dbReference type="EMBL" id="OA882417">
    <property type="protein sequence ID" value="CAD7275246.1"/>
    <property type="molecule type" value="Genomic_DNA"/>
</dbReference>
<dbReference type="SUPFAM" id="SSF53756">
    <property type="entry name" value="UDP-Glycosyltransferase/glycogen phosphorylase"/>
    <property type="match status" value="1"/>
</dbReference>
<dbReference type="NCBIfam" id="TIGR00685">
    <property type="entry name" value="T6PP"/>
    <property type="match status" value="1"/>
</dbReference>
<dbReference type="CDD" id="cd01627">
    <property type="entry name" value="HAD_TPP"/>
    <property type="match status" value="1"/>
</dbReference>
<dbReference type="PANTHER" id="PTHR10788">
    <property type="entry name" value="TREHALOSE-6-PHOSPHATE SYNTHASE"/>
    <property type="match status" value="1"/>
</dbReference>
<evidence type="ECO:0000313" key="4">
    <source>
        <dbReference type="EMBL" id="CAD7275246.1"/>
    </source>
</evidence>
<dbReference type="SUPFAM" id="SSF56784">
    <property type="entry name" value="HAD-like"/>
    <property type="match status" value="1"/>
</dbReference>
<comment type="similarity">
    <text evidence="2">In the C-terminal section; belongs to the trehalose phosphatase family.</text>
</comment>
<dbReference type="OrthoDB" id="755951at2759"/>
<dbReference type="AlphaFoldDB" id="A0A7R9GBT5"/>
<dbReference type="Proteomes" id="UP000678499">
    <property type="component" value="Unassembled WGS sequence"/>
</dbReference>
<dbReference type="NCBIfam" id="NF011071">
    <property type="entry name" value="PRK14501.1"/>
    <property type="match status" value="1"/>
</dbReference>
<dbReference type="GO" id="GO:0005829">
    <property type="term" value="C:cytosol"/>
    <property type="evidence" value="ECO:0007669"/>
    <property type="project" value="TreeGrafter"/>
</dbReference>
<protein>
    <recommendedName>
        <fullName evidence="6">Trehalose-6-phosphate synthase</fullName>
    </recommendedName>
</protein>
<dbReference type="Gene3D" id="3.30.70.1020">
    <property type="entry name" value="Trehalose-6-phosphate phosphatase related protein, domain 2"/>
    <property type="match status" value="1"/>
</dbReference>
<feature type="non-terminal residue" evidence="4">
    <location>
        <position position="902"/>
    </location>
</feature>
<dbReference type="InterPro" id="IPR006379">
    <property type="entry name" value="HAD-SF_hydro_IIB"/>
</dbReference>
<dbReference type="Gene3D" id="3.40.50.1000">
    <property type="entry name" value="HAD superfamily/HAD-like"/>
    <property type="match status" value="1"/>
</dbReference>
<dbReference type="NCBIfam" id="TIGR01484">
    <property type="entry name" value="HAD-SF-IIB"/>
    <property type="match status" value="1"/>
</dbReference>
<gene>
    <name evidence="4" type="ORF">NMOB1V02_LOCUS3045</name>
</gene>
<reference evidence="4" key="1">
    <citation type="submission" date="2020-11" db="EMBL/GenBank/DDBJ databases">
        <authorList>
            <person name="Tran Van P."/>
        </authorList>
    </citation>
    <scope>NUCLEOTIDE SEQUENCE</scope>
</reference>
<dbReference type="InterPro" id="IPR001830">
    <property type="entry name" value="Glyco_trans_20"/>
</dbReference>
<evidence type="ECO:0000313" key="5">
    <source>
        <dbReference type="Proteomes" id="UP000678499"/>
    </source>
</evidence>
<name>A0A7R9GBT5_9CRUS</name>
<dbReference type="InterPro" id="IPR036412">
    <property type="entry name" value="HAD-like_sf"/>
</dbReference>
<dbReference type="FunFam" id="3.40.50.2000:FF:000113">
    <property type="entry name" value="Alpha,alpha-trehalose-phosphate synthase"/>
    <property type="match status" value="1"/>
</dbReference>
<dbReference type="Pfam" id="PF02358">
    <property type="entry name" value="Trehalose_PPase"/>
    <property type="match status" value="1"/>
</dbReference>
<dbReference type="InterPro" id="IPR003337">
    <property type="entry name" value="Trehalose_PPase"/>
</dbReference>
<feature type="region of interest" description="Disordered" evidence="3">
    <location>
        <begin position="840"/>
        <end position="902"/>
    </location>
</feature>
<dbReference type="CDD" id="cd03788">
    <property type="entry name" value="GT20_TPS"/>
    <property type="match status" value="1"/>
</dbReference>
<comment type="similarity">
    <text evidence="1">In the N-terminal section; belongs to the glycosyltransferase 20 family.</text>
</comment>
<evidence type="ECO:0000256" key="1">
    <source>
        <dbReference type="ARBA" id="ARBA00005409"/>
    </source>
</evidence>
<organism evidence="4">
    <name type="scientific">Notodromas monacha</name>
    <dbReference type="NCBI Taxonomy" id="399045"/>
    <lineage>
        <taxon>Eukaryota</taxon>
        <taxon>Metazoa</taxon>
        <taxon>Ecdysozoa</taxon>
        <taxon>Arthropoda</taxon>
        <taxon>Crustacea</taxon>
        <taxon>Oligostraca</taxon>
        <taxon>Ostracoda</taxon>
        <taxon>Podocopa</taxon>
        <taxon>Podocopida</taxon>
        <taxon>Cypridocopina</taxon>
        <taxon>Cypridoidea</taxon>
        <taxon>Cyprididae</taxon>
        <taxon>Notodromas</taxon>
    </lineage>
</organism>
<proteinExistence type="inferred from homology"/>